<name>G0PFB9_CAEBE</name>
<sequence length="174" mass="19901">MWDIFYVREECIEGDPYFHIVTDILAMTIQIITRRCSSLLALFIAAFRAFSVIFPMSNAVNFMMKAKSGYLIVLFVASVCTGWGAYFLKQTRIEFVRKDYIDDLDIVAIVLVIINSCNHCIICFFMSSQYRDVVRRLVCCCKKEENVEKVAVVESEARPTTKTTKVSNGSRKTS</sequence>
<feature type="transmembrane region" description="Helical" evidence="1">
    <location>
        <begin position="68"/>
        <end position="86"/>
    </location>
</feature>
<evidence type="ECO:0000313" key="3">
    <source>
        <dbReference type="Proteomes" id="UP000008068"/>
    </source>
</evidence>
<reference evidence="3" key="1">
    <citation type="submission" date="2011-07" db="EMBL/GenBank/DDBJ databases">
        <authorList>
            <consortium name="Caenorhabditis brenneri Sequencing and Analysis Consortium"/>
            <person name="Wilson R.K."/>
        </authorList>
    </citation>
    <scope>NUCLEOTIDE SEQUENCE [LARGE SCALE GENOMIC DNA]</scope>
    <source>
        <strain evidence="3">PB2801</strain>
    </source>
</reference>
<dbReference type="Gene3D" id="1.20.1070.10">
    <property type="entry name" value="Rhodopsin 7-helix transmembrane proteins"/>
    <property type="match status" value="1"/>
</dbReference>
<keyword evidence="1" id="KW-0812">Transmembrane</keyword>
<dbReference type="eggNOG" id="ENOG502R2TT">
    <property type="taxonomic scope" value="Eukaryota"/>
</dbReference>
<dbReference type="Pfam" id="PF10324">
    <property type="entry name" value="7TM_GPCR_Srw"/>
    <property type="match status" value="2"/>
</dbReference>
<dbReference type="STRING" id="135651.G0PFB9"/>
<dbReference type="EMBL" id="GL380356">
    <property type="protein sequence ID" value="EGT53734.1"/>
    <property type="molecule type" value="Genomic_DNA"/>
</dbReference>
<dbReference type="SUPFAM" id="SSF81321">
    <property type="entry name" value="Family A G protein-coupled receptor-like"/>
    <property type="match status" value="1"/>
</dbReference>
<keyword evidence="1" id="KW-0472">Membrane</keyword>
<organism evidence="3">
    <name type="scientific">Caenorhabditis brenneri</name>
    <name type="common">Nematode worm</name>
    <dbReference type="NCBI Taxonomy" id="135651"/>
    <lineage>
        <taxon>Eukaryota</taxon>
        <taxon>Metazoa</taxon>
        <taxon>Ecdysozoa</taxon>
        <taxon>Nematoda</taxon>
        <taxon>Chromadorea</taxon>
        <taxon>Rhabditida</taxon>
        <taxon>Rhabditina</taxon>
        <taxon>Rhabditomorpha</taxon>
        <taxon>Rhabditoidea</taxon>
        <taxon>Rhabditidae</taxon>
        <taxon>Peloderinae</taxon>
        <taxon>Caenorhabditis</taxon>
    </lineage>
</organism>
<keyword evidence="3" id="KW-1185">Reference proteome</keyword>
<dbReference type="PANTHER" id="PTHR47321:SF1">
    <property type="entry name" value="G-PROTEIN COUPLED RECEPTORS FAMILY 1 PROFILE DOMAIN-CONTAINING PROTEIN-RELATED"/>
    <property type="match status" value="1"/>
</dbReference>
<keyword evidence="1" id="KW-1133">Transmembrane helix</keyword>
<dbReference type="GO" id="GO:0008528">
    <property type="term" value="F:G protein-coupled peptide receptor activity"/>
    <property type="evidence" value="ECO:0007669"/>
    <property type="project" value="InterPro"/>
</dbReference>
<dbReference type="AlphaFoldDB" id="G0PFB9"/>
<proteinExistence type="predicted"/>
<feature type="transmembrane region" description="Helical" evidence="1">
    <location>
        <begin position="106"/>
        <end position="126"/>
    </location>
</feature>
<gene>
    <name evidence="2" type="ORF">CAEBREN_29644</name>
</gene>
<dbReference type="HOGENOM" id="CLU_1541476_0_0_1"/>
<dbReference type="InParanoid" id="G0PFB9"/>
<protein>
    <submittedName>
        <fullName evidence="2">Uncharacterized protein</fullName>
    </submittedName>
</protein>
<accession>G0PFB9</accession>
<dbReference type="InterPro" id="IPR019427">
    <property type="entry name" value="7TM_GPCR_serpentine_rcpt_Srw"/>
</dbReference>
<evidence type="ECO:0000256" key="1">
    <source>
        <dbReference type="SAM" id="Phobius"/>
    </source>
</evidence>
<feature type="transmembrane region" description="Helical" evidence="1">
    <location>
        <begin position="37"/>
        <end position="56"/>
    </location>
</feature>
<evidence type="ECO:0000313" key="2">
    <source>
        <dbReference type="EMBL" id="EGT53734.1"/>
    </source>
</evidence>
<dbReference type="PANTHER" id="PTHR47321">
    <property type="entry name" value="SERPENTINE RECEPTOR, CLASS W"/>
    <property type="match status" value="1"/>
</dbReference>
<dbReference type="Proteomes" id="UP000008068">
    <property type="component" value="Unassembled WGS sequence"/>
</dbReference>